<accession>A0A6A4SLF6</accession>
<sequence length="260" mass="29609">MRRSRKNGTLMLRGLLLLRGVGLRPARSAPTSRGRTLQNHQTDEKLLSQSHCDTVLYQWTLFPHCALMTASGCESGSGFQLVLIESLNAKGPFITKEIIKMKTEKHVNNETAAGQSNSKLRFDFGERTTLKKITLGREESQESRSIKENLFGCLFPRDANRFAKTFLTLFNKTTKNLPGSLETESTCRVECFPTMLQEIHIEMKSSQQRNRYPLLVDLCSSGLRWRIRHRAARLLRVRENSRVDESPSRGAAAEIIIHYK</sequence>
<feature type="chain" id="PRO_5025602118" evidence="1">
    <location>
        <begin position="29"/>
        <end position="260"/>
    </location>
</feature>
<dbReference type="Proteomes" id="UP000438429">
    <property type="component" value="Unassembled WGS sequence"/>
</dbReference>
<proteinExistence type="predicted"/>
<reference evidence="2 3" key="1">
    <citation type="submission" date="2019-06" db="EMBL/GenBank/DDBJ databases">
        <title>Draft genomes of female and male turbot (Scophthalmus maximus).</title>
        <authorList>
            <person name="Xu H."/>
            <person name="Xu X.-W."/>
            <person name="Shao C."/>
            <person name="Chen S."/>
        </authorList>
    </citation>
    <scope>NUCLEOTIDE SEQUENCE [LARGE SCALE GENOMIC DNA]</scope>
    <source>
        <strain evidence="2">Ysfricsl-2016a</strain>
        <tissue evidence="2">Blood</tissue>
    </source>
</reference>
<dbReference type="AlphaFoldDB" id="A0A6A4SLF6"/>
<evidence type="ECO:0000313" key="2">
    <source>
        <dbReference type="EMBL" id="KAF0031152.1"/>
    </source>
</evidence>
<protein>
    <submittedName>
        <fullName evidence="2">Uncharacterized protein</fullName>
    </submittedName>
</protein>
<feature type="signal peptide" evidence="1">
    <location>
        <begin position="1"/>
        <end position="28"/>
    </location>
</feature>
<gene>
    <name evidence="2" type="ORF">F2P81_015707</name>
</gene>
<name>A0A6A4SLF6_SCOMX</name>
<dbReference type="EMBL" id="VEVO01000014">
    <property type="protein sequence ID" value="KAF0031152.1"/>
    <property type="molecule type" value="Genomic_DNA"/>
</dbReference>
<keyword evidence="1" id="KW-0732">Signal</keyword>
<evidence type="ECO:0000256" key="1">
    <source>
        <dbReference type="SAM" id="SignalP"/>
    </source>
</evidence>
<comment type="caution">
    <text evidence="2">The sequence shown here is derived from an EMBL/GenBank/DDBJ whole genome shotgun (WGS) entry which is preliminary data.</text>
</comment>
<organism evidence="2 3">
    <name type="scientific">Scophthalmus maximus</name>
    <name type="common">Turbot</name>
    <name type="synonym">Psetta maxima</name>
    <dbReference type="NCBI Taxonomy" id="52904"/>
    <lineage>
        <taxon>Eukaryota</taxon>
        <taxon>Metazoa</taxon>
        <taxon>Chordata</taxon>
        <taxon>Craniata</taxon>
        <taxon>Vertebrata</taxon>
        <taxon>Euteleostomi</taxon>
        <taxon>Actinopterygii</taxon>
        <taxon>Neopterygii</taxon>
        <taxon>Teleostei</taxon>
        <taxon>Neoteleostei</taxon>
        <taxon>Acanthomorphata</taxon>
        <taxon>Carangaria</taxon>
        <taxon>Pleuronectiformes</taxon>
        <taxon>Pleuronectoidei</taxon>
        <taxon>Scophthalmidae</taxon>
        <taxon>Scophthalmus</taxon>
    </lineage>
</organism>
<evidence type="ECO:0000313" key="3">
    <source>
        <dbReference type="Proteomes" id="UP000438429"/>
    </source>
</evidence>